<protein>
    <submittedName>
        <fullName evidence="3">BLTX562</fullName>
    </submittedName>
</protein>
<dbReference type="SMART" id="SM00198">
    <property type="entry name" value="SCP"/>
    <property type="match status" value="1"/>
</dbReference>
<dbReference type="PROSITE" id="PS01010">
    <property type="entry name" value="CRISP_2"/>
    <property type="match status" value="1"/>
</dbReference>
<evidence type="ECO:0000256" key="1">
    <source>
        <dbReference type="SAM" id="SignalP"/>
    </source>
</evidence>
<feature type="chain" id="PRO_5001714369" evidence="1">
    <location>
        <begin position="23"/>
        <end position="315"/>
    </location>
</feature>
<dbReference type="EMBL" id="KF433602">
    <property type="protein sequence ID" value="AII97923.1"/>
    <property type="molecule type" value="mRNA"/>
</dbReference>
<feature type="signal peptide" evidence="1">
    <location>
        <begin position="1"/>
        <end position="22"/>
    </location>
</feature>
<feature type="domain" description="SCP" evidence="2">
    <location>
        <begin position="58"/>
        <end position="222"/>
    </location>
</feature>
<evidence type="ECO:0000259" key="2">
    <source>
        <dbReference type="SMART" id="SM00198"/>
    </source>
</evidence>
<dbReference type="PRINTS" id="PR00838">
    <property type="entry name" value="V5ALLERGEN"/>
</dbReference>
<dbReference type="CDD" id="cd05380">
    <property type="entry name" value="CAP_euk"/>
    <property type="match status" value="1"/>
</dbReference>
<dbReference type="SUPFAM" id="SSF55797">
    <property type="entry name" value="PR-1-like"/>
    <property type="match status" value="1"/>
</dbReference>
<organism evidence="3">
    <name type="scientific">Nephila pilipes</name>
    <name type="common">Giant wood spider</name>
    <name type="synonym">Nephila maculata</name>
    <dbReference type="NCBI Taxonomy" id="299642"/>
    <lineage>
        <taxon>Eukaryota</taxon>
        <taxon>Metazoa</taxon>
        <taxon>Ecdysozoa</taxon>
        <taxon>Arthropoda</taxon>
        <taxon>Chelicerata</taxon>
        <taxon>Arachnida</taxon>
        <taxon>Araneae</taxon>
        <taxon>Araneomorphae</taxon>
        <taxon>Entelegynae</taxon>
        <taxon>Araneoidea</taxon>
        <taxon>Nephilidae</taxon>
        <taxon>Nephila</taxon>
    </lineage>
</organism>
<dbReference type="InterPro" id="IPR018244">
    <property type="entry name" value="Allrgn_V5/Tpx1_CS"/>
</dbReference>
<dbReference type="AlphaFoldDB" id="A0A076L0F6"/>
<evidence type="ECO:0000313" key="3">
    <source>
        <dbReference type="EMBL" id="AII97923.1"/>
    </source>
</evidence>
<dbReference type="InterPro" id="IPR035940">
    <property type="entry name" value="CAP_sf"/>
</dbReference>
<dbReference type="InterPro" id="IPR002413">
    <property type="entry name" value="V5_allergen-like"/>
</dbReference>
<dbReference type="Gene3D" id="3.40.33.10">
    <property type="entry name" value="CAP"/>
    <property type="match status" value="1"/>
</dbReference>
<dbReference type="GO" id="GO:0005576">
    <property type="term" value="C:extracellular region"/>
    <property type="evidence" value="ECO:0007669"/>
    <property type="project" value="InterPro"/>
</dbReference>
<sequence length="315" mass="35671">MNPVFLVASLVAVSVLGNIVNADDSGCPDIFQRYCSQHSYCLSPNRSCEILAYYPTDNEIKKIIHLHNMYRDQVATGRAGLPPAANMLELQWDPELAAVAQKYADQCRYEHDPSNCRRVMNFGVGQNIAIQKLTGGHTVPQADWEFAVRDWFREIMYFSQNDIDPFKPPSQSEYRHFSQLAWANSFRVGCGYVLYKEGNVFMDETYTRLYICNYGPAGNVYGSKVYEIGAQCSDCPINTCCGSSCGMQTSYSGLCRRQTAILRFYPPPMPNLFYCAFQNIRIVNNYIDGNPNWVIRATLGGYYLGIVLTVEETVR</sequence>
<dbReference type="InterPro" id="IPR001283">
    <property type="entry name" value="CRISP-related"/>
</dbReference>
<name>A0A076L0F6_NEPPI</name>
<dbReference type="PANTHER" id="PTHR10334">
    <property type="entry name" value="CYSTEINE-RICH SECRETORY PROTEIN-RELATED"/>
    <property type="match status" value="1"/>
</dbReference>
<keyword evidence="1" id="KW-0732">Signal</keyword>
<accession>A0A076L0F6</accession>
<reference evidence="3" key="1">
    <citation type="submission" date="2013-07" db="EMBL/GenBank/DDBJ databases">
        <title>Nephila pilipes venom gland.</title>
        <authorList>
            <person name="Huo L.J."/>
        </authorList>
    </citation>
    <scope>NUCLEOTIDE SEQUENCE</scope>
    <source>
        <tissue evidence="3">Venom gland</tissue>
    </source>
</reference>
<dbReference type="InterPro" id="IPR014044">
    <property type="entry name" value="CAP_dom"/>
</dbReference>
<dbReference type="Pfam" id="PF00188">
    <property type="entry name" value="CAP"/>
    <property type="match status" value="1"/>
</dbReference>
<dbReference type="PRINTS" id="PR00837">
    <property type="entry name" value="V5TPXLIKE"/>
</dbReference>
<proteinExistence type="evidence at transcript level"/>